<dbReference type="OrthoDB" id="9805986at2"/>
<keyword evidence="4" id="KW-1185">Reference proteome</keyword>
<dbReference type="Proteomes" id="UP000318709">
    <property type="component" value="Chromosome"/>
</dbReference>
<evidence type="ECO:0000313" key="3">
    <source>
        <dbReference type="EMBL" id="QDH13908.2"/>
    </source>
</evidence>
<dbReference type="RefSeq" id="WP_149498274.1">
    <property type="nucleotide sequence ID" value="NZ_CP038231.1"/>
</dbReference>
<protein>
    <submittedName>
        <fullName evidence="3">Uncharacterized protein</fullName>
    </submittedName>
</protein>
<evidence type="ECO:0000256" key="2">
    <source>
        <dbReference type="SAM" id="SignalP"/>
    </source>
</evidence>
<accession>A0A4Y6UBG0</accession>
<sequence length="327" mass="35467">MAALALWGGMASALGLASAQAQMRADTCEGVAVASHAPQPQDGTGALQAGQQLPYLSAGRGDDASNPTYYEGPSGLLYPARDVRLINCLVVRHAITATYDPGYSLQTNPDAPSKSQPPTMARPTRTMGRISGQWGLAQDFARRVPIPMLQFTGDDLSGNNAIMIEPVPRERQGLEDTARVIASRQWFDCTKGPLALWFANGQTFWLPTAGRCRGDQVVTELNPLDERRFGAAVQQSWLAALVQGGQALELQADPGSQKAITDFRKANDPSQNTRFFADMPGWALTDYEFTYLPPTQGKATAIPPAGRPMGTYQPAPYTQMRWHNADR</sequence>
<feature type="chain" id="PRO_5022985823" evidence="2">
    <location>
        <begin position="22"/>
        <end position="327"/>
    </location>
</feature>
<dbReference type="EMBL" id="CP038231">
    <property type="protein sequence ID" value="QDH13908.2"/>
    <property type="molecule type" value="Genomic_DNA"/>
</dbReference>
<feature type="region of interest" description="Disordered" evidence="1">
    <location>
        <begin position="101"/>
        <end position="122"/>
    </location>
</feature>
<reference evidence="3 4" key="1">
    <citation type="submission" date="2019-03" db="EMBL/GenBank/DDBJ databases">
        <title>The complete genome sequence of Swingsia_sp. F3b2 LMG30590(T).</title>
        <authorList>
            <person name="Chua K.-O."/>
            <person name="Chan K.-G."/>
            <person name="See-Too W.-S."/>
        </authorList>
    </citation>
    <scope>NUCLEOTIDE SEQUENCE [LARGE SCALE GENOMIC DNA]</scope>
    <source>
        <strain evidence="3 4">F3b2</strain>
    </source>
</reference>
<evidence type="ECO:0000313" key="4">
    <source>
        <dbReference type="Proteomes" id="UP000318709"/>
    </source>
</evidence>
<name>A0A4Y6UBG0_9PROT</name>
<gene>
    <name evidence="3" type="ORF">E3E12_06605</name>
</gene>
<feature type="compositionally biased region" description="Polar residues" evidence="1">
    <location>
        <begin position="104"/>
        <end position="118"/>
    </location>
</feature>
<organism evidence="3 4">
    <name type="scientific">Formicincola oecophyllae</name>
    <dbReference type="NCBI Taxonomy" id="2558361"/>
    <lineage>
        <taxon>Bacteria</taxon>
        <taxon>Pseudomonadati</taxon>
        <taxon>Pseudomonadota</taxon>
        <taxon>Alphaproteobacteria</taxon>
        <taxon>Acetobacterales</taxon>
        <taxon>Acetobacteraceae</taxon>
        <taxon>Formicincola</taxon>
    </lineage>
</organism>
<dbReference type="KEGG" id="swf:E3E12_06605"/>
<feature type="signal peptide" evidence="2">
    <location>
        <begin position="1"/>
        <end position="21"/>
    </location>
</feature>
<proteinExistence type="predicted"/>
<dbReference type="AlphaFoldDB" id="A0A4Y6UBG0"/>
<evidence type="ECO:0000256" key="1">
    <source>
        <dbReference type="SAM" id="MobiDB-lite"/>
    </source>
</evidence>
<keyword evidence="2" id="KW-0732">Signal</keyword>